<dbReference type="EMBL" id="MT498058">
    <property type="protein sequence ID" value="QKY79983.1"/>
    <property type="molecule type" value="Genomic_DNA"/>
</dbReference>
<protein>
    <submittedName>
        <fullName evidence="1">Uncharacterized protein</fullName>
    </submittedName>
</protein>
<proteinExistence type="predicted"/>
<sequence length="214" mass="23394">MIGRDDRGPAPSAPEHLLTLGVGDARYLSLSEVADREAQIRQLKYELMGDTDAPPRLLCEALSNRSYTVSTSDLFAGVSWDPGYDPYGMFYPAGQGSGWGYASYARIRIPVSGRYRLEWFQHMARSGAAVGDVAGKIMAKTGTGAPTVTADSISTDLIRNVSATDGPVRAFGRFYLEAGTYLYWSSWASPYKNVVQYGFGNIRTSMRVFWAGSV</sequence>
<dbReference type="KEGG" id="vg:77951827"/>
<dbReference type="RefSeq" id="YP_010675500.1">
    <property type="nucleotide sequence ID" value="NC_071004.1"/>
</dbReference>
<accession>A0AAE7F8V3</accession>
<organism evidence="1 2">
    <name type="scientific">Gordonia phage Clawz</name>
    <dbReference type="NCBI Taxonomy" id="2743910"/>
    <lineage>
        <taxon>Viruses</taxon>
        <taxon>Duplodnaviria</taxon>
        <taxon>Heunggongvirae</taxon>
        <taxon>Uroviricota</taxon>
        <taxon>Caudoviricetes</taxon>
        <taxon>Clawzvirus</taxon>
        <taxon>Clawzvirus clawz</taxon>
    </lineage>
</organism>
<dbReference type="GeneID" id="77951827"/>
<evidence type="ECO:0000313" key="2">
    <source>
        <dbReference type="Proteomes" id="UP000821895"/>
    </source>
</evidence>
<name>A0AAE7F8V3_9CAUD</name>
<evidence type="ECO:0000313" key="1">
    <source>
        <dbReference type="EMBL" id="QKY79983.1"/>
    </source>
</evidence>
<reference evidence="1" key="1">
    <citation type="submission" date="2020-05" db="EMBL/GenBank/DDBJ databases">
        <authorList>
            <person name="Conneilly E.M."/>
            <person name="Corace M.L."/>
            <person name="Daly D."/>
            <person name="Dejene M.A."/>
            <person name="Deng Y."/>
            <person name="Kelly J.M."/>
            <person name="Masiello C.S."/>
            <person name="McDonough D."/>
            <person name="Musser E."/>
            <person name="Pecorale A.L."/>
            <person name="Ray R.F."/>
            <person name="Regan I.M."/>
            <person name="Shedd N.A."/>
            <person name="Tatone J.R."/>
            <person name="Tocci C.W."/>
            <person name="Zarate C.M."/>
            <person name="Whitefleet-Smith J.L."/>
            <person name="Garlena R.A."/>
            <person name="Russell D.A."/>
            <person name="Pope W.H."/>
            <person name="Jacobs-Sera D."/>
            <person name="Hatfull G.F."/>
        </authorList>
    </citation>
    <scope>NUCLEOTIDE SEQUENCE</scope>
</reference>
<keyword evidence="2" id="KW-1185">Reference proteome</keyword>
<dbReference type="Proteomes" id="UP000821895">
    <property type="component" value="Segment"/>
</dbReference>
<gene>
    <name evidence="1" type="primary">71</name>
    <name evidence="1" type="ORF">SEA_CLAWZ_71</name>
</gene>